<dbReference type="KEGG" id="cten:18249892"/>
<feature type="compositionally biased region" description="Acidic residues" evidence="1">
    <location>
        <begin position="191"/>
        <end position="213"/>
    </location>
</feature>
<feature type="compositionally biased region" description="Polar residues" evidence="1">
    <location>
        <begin position="278"/>
        <end position="295"/>
    </location>
</feature>
<proteinExistence type="predicted"/>
<dbReference type="AlphaFoldDB" id="G3B7Y4"/>
<feature type="compositionally biased region" description="Low complexity" evidence="1">
    <location>
        <begin position="556"/>
        <end position="573"/>
    </location>
</feature>
<reference evidence="2 3" key="1">
    <citation type="journal article" date="2011" name="Proc. Natl. Acad. Sci. U.S.A.">
        <title>Comparative genomics of xylose-fermenting fungi for enhanced biofuel production.</title>
        <authorList>
            <person name="Wohlbach D.J."/>
            <person name="Kuo A."/>
            <person name="Sato T.K."/>
            <person name="Potts K.M."/>
            <person name="Salamov A.A."/>
            <person name="LaButti K.M."/>
            <person name="Sun H."/>
            <person name="Clum A."/>
            <person name="Pangilinan J.L."/>
            <person name="Lindquist E.A."/>
            <person name="Lucas S."/>
            <person name="Lapidus A."/>
            <person name="Jin M."/>
            <person name="Gunawan C."/>
            <person name="Balan V."/>
            <person name="Dale B.E."/>
            <person name="Jeffries T.W."/>
            <person name="Zinkel R."/>
            <person name="Barry K.W."/>
            <person name="Grigoriev I.V."/>
            <person name="Gasch A.P."/>
        </authorList>
    </citation>
    <scope>NUCLEOTIDE SEQUENCE [LARGE SCALE GENOMIC DNA]</scope>
    <source>
        <strain evidence="3">ATCC 10573 / BCRC 21748 / CBS 615 / JCM 9827 / NBRC 10315 / NRRL Y-1498 / VKM Y-70</strain>
    </source>
</reference>
<accession>G3B7Y4</accession>
<feature type="region of interest" description="Disordered" evidence="1">
    <location>
        <begin position="538"/>
        <end position="585"/>
    </location>
</feature>
<dbReference type="EMBL" id="GL996527">
    <property type="protein sequence ID" value="EGV61687.1"/>
    <property type="molecule type" value="Genomic_DNA"/>
</dbReference>
<dbReference type="GeneID" id="18249892"/>
<organism evidence="3">
    <name type="scientific">Candida tenuis (strain ATCC 10573 / BCRC 21748 / CBS 615 / JCM 9827 / NBRC 10315 / NRRL Y-1498 / VKM Y-70)</name>
    <name type="common">Yeast</name>
    <name type="synonym">Yamadazyma tenuis</name>
    <dbReference type="NCBI Taxonomy" id="590646"/>
    <lineage>
        <taxon>Eukaryota</taxon>
        <taxon>Fungi</taxon>
        <taxon>Dikarya</taxon>
        <taxon>Ascomycota</taxon>
        <taxon>Saccharomycotina</taxon>
        <taxon>Pichiomycetes</taxon>
        <taxon>Debaryomycetaceae</taxon>
        <taxon>Yamadazyma</taxon>
    </lineage>
</organism>
<dbReference type="eggNOG" id="ENOG502RPYY">
    <property type="taxonomic scope" value="Eukaryota"/>
</dbReference>
<dbReference type="HOGENOM" id="CLU_390342_0_0_1"/>
<evidence type="ECO:0000256" key="1">
    <source>
        <dbReference type="SAM" id="MobiDB-lite"/>
    </source>
</evidence>
<evidence type="ECO:0000313" key="3">
    <source>
        <dbReference type="Proteomes" id="UP000000707"/>
    </source>
</evidence>
<sequence>MKDPNILSFQLDLRVDDPQDVIRLWKLTSKALVTPSITSTNRLNYRSWRLLNCHSSPVNGFSGLSQSHLPQELMDQKSFHKPPLSSQDTQNTFVSHTSNLSLENQVQSSSSSMSHIEEVSELSPPNRDASKNIFFIANSPSPPKTHDPQVPDFAVETSADPSSRPGELVRQDSLFQNHSHSHLHHYSSSDMSDDGIEEEDEYDEDSSDISDSDESIHDEVEPMPQEVQRSRKPSVNANASADDERLKSSRSSDSEWLSVTSEDDPEPALKPIDFNKRIPSSRQFSSDTITLGNTTSDPSPPMRPRSLLSGLFLNELAKQHEESVKLRRNQSMLNAWPENGGGLHTKPILKRSSTTGIITIGQSNNTPDSKIKISRPSILFQKRFTSATDVSKPYSSQLRTKLATTPEVTESSESILISRKESTPFEEGLVEEKLEEEDYKTLAKQTSIVGVSDFNVTSDNLQHPDSYFHPNSLSPNQSSVLSSSLTKYSLPRNQSFKNMLSKSSLNLTNLFTHKKYFKNNASNEKFKQSTTDSIPSIASVKSSSDITNSQELKLPQNKSSQNSHSSQDIKSSQEIVPLTPKPINSFNIEPEVEVPQETPERNSGEFKIKMSPGTTRKTMLDTELSKSLKDSISIDHHLGKVPLPQRTVITADGGFGDIHDDFSPDDYHSKGW</sequence>
<feature type="compositionally biased region" description="Basic and acidic residues" evidence="1">
    <location>
        <begin position="242"/>
        <end position="253"/>
    </location>
</feature>
<gene>
    <name evidence="2" type="ORF">CANTEDRAFT_135624</name>
</gene>
<keyword evidence="3" id="KW-1185">Reference proteome</keyword>
<feature type="region of interest" description="Disordered" evidence="1">
    <location>
        <begin position="102"/>
        <end position="167"/>
    </location>
</feature>
<evidence type="ECO:0000313" key="2">
    <source>
        <dbReference type="EMBL" id="EGV61687.1"/>
    </source>
</evidence>
<feature type="compositionally biased region" description="Low complexity" evidence="1">
    <location>
        <begin position="102"/>
        <end position="114"/>
    </location>
</feature>
<name>G3B7Y4_CANTC</name>
<evidence type="ECO:0008006" key="4">
    <source>
        <dbReference type="Google" id="ProtNLM"/>
    </source>
</evidence>
<dbReference type="OrthoDB" id="4026747at2759"/>
<feature type="region of interest" description="Disordered" evidence="1">
    <location>
        <begin position="180"/>
        <end position="306"/>
    </location>
</feature>
<protein>
    <recommendedName>
        <fullName evidence="4">Nitrogen regulatory protein areA GATA-like domain-containing protein</fullName>
    </recommendedName>
</protein>
<dbReference type="Proteomes" id="UP000000707">
    <property type="component" value="Unassembled WGS sequence"/>
</dbReference>